<dbReference type="OrthoDB" id="1731189at2759"/>
<dbReference type="Gene3D" id="1.20.1280.50">
    <property type="match status" value="1"/>
</dbReference>
<dbReference type="EMBL" id="PDCK01000040">
    <property type="protein sequence ID" value="PRQ52360.1"/>
    <property type="molecule type" value="Genomic_DNA"/>
</dbReference>
<feature type="region of interest" description="Disordered" evidence="1">
    <location>
        <begin position="149"/>
        <end position="175"/>
    </location>
</feature>
<evidence type="ECO:0000256" key="1">
    <source>
        <dbReference type="SAM" id="MobiDB-lite"/>
    </source>
</evidence>
<reference evidence="3 4" key="1">
    <citation type="journal article" date="2018" name="Nat. Genet.">
        <title>The Rosa genome provides new insights in the design of modern roses.</title>
        <authorList>
            <person name="Bendahmane M."/>
        </authorList>
    </citation>
    <scope>NUCLEOTIDE SEQUENCE [LARGE SCALE GENOMIC DNA]</scope>
    <source>
        <strain evidence="4">cv. Old Blush</strain>
    </source>
</reference>
<dbReference type="PANTHER" id="PTHR31111">
    <property type="entry name" value="BNAA05G37150D PROTEIN-RELATED"/>
    <property type="match status" value="1"/>
</dbReference>
<dbReference type="InterPro" id="IPR001810">
    <property type="entry name" value="F-box_dom"/>
</dbReference>
<evidence type="ECO:0000313" key="4">
    <source>
        <dbReference type="Proteomes" id="UP000238479"/>
    </source>
</evidence>
<proteinExistence type="predicted"/>
<name>A0A2P6S106_ROSCH</name>
<accession>A0A2P6S106</accession>
<sequence length="192" mass="21543">MSDALCTRLQQQLVLSGTGPSSESLDFDAVIVEILSWLPAKSLLRFRCVCKAWRALISDPYFIRKHLSRINTKINSSYSLLFMDKENSSSRSIDCEALFKCSSHVDGPVPSRELDFPVSTVHGLLIVTYVGRQVVVTMEVQQQRSTLKLKVKQTKREHAGAPSYNNTRSKEEDGHATQCSVRLQKLCNPQLG</sequence>
<dbReference type="AlphaFoldDB" id="A0A2P6S106"/>
<dbReference type="PANTHER" id="PTHR31111:SF136">
    <property type="entry name" value="F-BOX ASSOCIATED DOMAIN-CONTAINING PROTEIN"/>
    <property type="match status" value="1"/>
</dbReference>
<dbReference type="InterPro" id="IPR036047">
    <property type="entry name" value="F-box-like_dom_sf"/>
</dbReference>
<comment type="caution">
    <text evidence="3">The sequence shown here is derived from an EMBL/GenBank/DDBJ whole genome shotgun (WGS) entry which is preliminary data.</text>
</comment>
<dbReference type="CDD" id="cd22157">
    <property type="entry name" value="F-box_AtFBW1-like"/>
    <property type="match status" value="1"/>
</dbReference>
<gene>
    <name evidence="3" type="ORF">RchiOBHm_Chr2g0154621</name>
</gene>
<evidence type="ECO:0000259" key="2">
    <source>
        <dbReference type="SMART" id="SM00256"/>
    </source>
</evidence>
<organism evidence="3 4">
    <name type="scientific">Rosa chinensis</name>
    <name type="common">China rose</name>
    <dbReference type="NCBI Taxonomy" id="74649"/>
    <lineage>
        <taxon>Eukaryota</taxon>
        <taxon>Viridiplantae</taxon>
        <taxon>Streptophyta</taxon>
        <taxon>Embryophyta</taxon>
        <taxon>Tracheophyta</taxon>
        <taxon>Spermatophyta</taxon>
        <taxon>Magnoliopsida</taxon>
        <taxon>eudicotyledons</taxon>
        <taxon>Gunneridae</taxon>
        <taxon>Pentapetalae</taxon>
        <taxon>rosids</taxon>
        <taxon>fabids</taxon>
        <taxon>Rosales</taxon>
        <taxon>Rosaceae</taxon>
        <taxon>Rosoideae</taxon>
        <taxon>Rosoideae incertae sedis</taxon>
        <taxon>Rosa</taxon>
    </lineage>
</organism>
<protein>
    <submittedName>
        <fullName evidence="3">Putative F-box domain-containing protein</fullName>
    </submittedName>
</protein>
<dbReference type="SUPFAM" id="SSF81383">
    <property type="entry name" value="F-box domain"/>
    <property type="match status" value="1"/>
</dbReference>
<feature type="domain" description="F-box" evidence="2">
    <location>
        <begin position="27"/>
        <end position="66"/>
    </location>
</feature>
<dbReference type="Proteomes" id="UP000238479">
    <property type="component" value="Chromosome 2"/>
</dbReference>
<keyword evidence="4" id="KW-1185">Reference proteome</keyword>
<dbReference type="Gramene" id="PRQ52360">
    <property type="protein sequence ID" value="PRQ52360"/>
    <property type="gene ID" value="RchiOBHm_Chr2g0154621"/>
</dbReference>
<dbReference type="STRING" id="74649.A0A2P6S106"/>
<dbReference type="Pfam" id="PF00646">
    <property type="entry name" value="F-box"/>
    <property type="match status" value="1"/>
</dbReference>
<dbReference type="SMART" id="SM00256">
    <property type="entry name" value="FBOX"/>
    <property type="match status" value="1"/>
</dbReference>
<evidence type="ECO:0000313" key="3">
    <source>
        <dbReference type="EMBL" id="PRQ52360.1"/>
    </source>
</evidence>